<evidence type="ECO:0000256" key="3">
    <source>
        <dbReference type="ARBA" id="ARBA00023163"/>
    </source>
</evidence>
<dbReference type="InterPro" id="IPR036388">
    <property type="entry name" value="WH-like_DNA-bd_sf"/>
</dbReference>
<dbReference type="AlphaFoldDB" id="A0A3N1CZ51"/>
<dbReference type="InterPro" id="IPR036390">
    <property type="entry name" value="WH_DNA-bd_sf"/>
</dbReference>
<dbReference type="Pfam" id="PF12840">
    <property type="entry name" value="HTH_20"/>
    <property type="match status" value="1"/>
</dbReference>
<reference evidence="6 7" key="1">
    <citation type="submission" date="2018-11" db="EMBL/GenBank/DDBJ databases">
        <title>Sequencing the genomes of 1000 actinobacteria strains.</title>
        <authorList>
            <person name="Klenk H.-P."/>
        </authorList>
    </citation>
    <scope>NUCLEOTIDE SEQUENCE [LARGE SCALE GENOMIC DNA]</scope>
    <source>
        <strain evidence="6 7">DSM 44254</strain>
    </source>
</reference>
<gene>
    <name evidence="6" type="ORF">EDD29_4147</name>
</gene>
<dbReference type="InterPro" id="IPR001845">
    <property type="entry name" value="HTH_ArsR_DNA-bd_dom"/>
</dbReference>
<dbReference type="InterPro" id="IPR051081">
    <property type="entry name" value="HTH_MetalResp_TranReg"/>
</dbReference>
<dbReference type="Proteomes" id="UP000272400">
    <property type="component" value="Unassembled WGS sequence"/>
</dbReference>
<dbReference type="CDD" id="cd00090">
    <property type="entry name" value="HTH_ARSR"/>
    <property type="match status" value="1"/>
</dbReference>
<dbReference type="GO" id="GO:0003700">
    <property type="term" value="F:DNA-binding transcription factor activity"/>
    <property type="evidence" value="ECO:0007669"/>
    <property type="project" value="InterPro"/>
</dbReference>
<name>A0A3N1CZ51_9ACTN</name>
<keyword evidence="7" id="KW-1185">Reference proteome</keyword>
<dbReference type="PANTHER" id="PTHR33154">
    <property type="entry name" value="TRANSCRIPTIONAL REGULATOR, ARSR FAMILY"/>
    <property type="match status" value="1"/>
</dbReference>
<feature type="region of interest" description="Disordered" evidence="4">
    <location>
        <begin position="99"/>
        <end position="132"/>
    </location>
</feature>
<dbReference type="PRINTS" id="PR00778">
    <property type="entry name" value="HTHARSR"/>
</dbReference>
<comment type="caution">
    <text evidence="6">The sequence shown here is derived from an EMBL/GenBank/DDBJ whole genome shotgun (WGS) entry which is preliminary data.</text>
</comment>
<dbReference type="EMBL" id="RJKE01000001">
    <property type="protein sequence ID" value="ROO86574.1"/>
    <property type="molecule type" value="Genomic_DNA"/>
</dbReference>
<proteinExistence type="predicted"/>
<dbReference type="Gene3D" id="1.10.10.10">
    <property type="entry name" value="Winged helix-like DNA-binding domain superfamily/Winged helix DNA-binding domain"/>
    <property type="match status" value="1"/>
</dbReference>
<evidence type="ECO:0000313" key="7">
    <source>
        <dbReference type="Proteomes" id="UP000272400"/>
    </source>
</evidence>
<dbReference type="RefSeq" id="WP_123665961.1">
    <property type="nucleotide sequence ID" value="NZ_RJKE01000001.1"/>
</dbReference>
<keyword evidence="1" id="KW-0805">Transcription regulation</keyword>
<keyword evidence="3" id="KW-0804">Transcription</keyword>
<organism evidence="6 7">
    <name type="scientific">Actinocorallia herbida</name>
    <dbReference type="NCBI Taxonomy" id="58109"/>
    <lineage>
        <taxon>Bacteria</taxon>
        <taxon>Bacillati</taxon>
        <taxon>Actinomycetota</taxon>
        <taxon>Actinomycetes</taxon>
        <taxon>Streptosporangiales</taxon>
        <taxon>Thermomonosporaceae</taxon>
        <taxon>Actinocorallia</taxon>
    </lineage>
</organism>
<keyword evidence="2 6" id="KW-0238">DNA-binding</keyword>
<dbReference type="SUPFAM" id="SSF46785">
    <property type="entry name" value="Winged helix' DNA-binding domain"/>
    <property type="match status" value="1"/>
</dbReference>
<dbReference type="GO" id="GO:0003677">
    <property type="term" value="F:DNA binding"/>
    <property type="evidence" value="ECO:0007669"/>
    <property type="project" value="UniProtKB-KW"/>
</dbReference>
<evidence type="ECO:0000256" key="2">
    <source>
        <dbReference type="ARBA" id="ARBA00023125"/>
    </source>
</evidence>
<feature type="compositionally biased region" description="Low complexity" evidence="4">
    <location>
        <begin position="99"/>
        <end position="111"/>
    </location>
</feature>
<dbReference type="PROSITE" id="PS50987">
    <property type="entry name" value="HTH_ARSR_2"/>
    <property type="match status" value="1"/>
</dbReference>
<protein>
    <submittedName>
        <fullName evidence="6">DNA-binding transcriptional ArsR family regulator</fullName>
    </submittedName>
</protein>
<dbReference type="SMART" id="SM00418">
    <property type="entry name" value="HTH_ARSR"/>
    <property type="match status" value="1"/>
</dbReference>
<evidence type="ECO:0000256" key="4">
    <source>
        <dbReference type="SAM" id="MobiDB-lite"/>
    </source>
</evidence>
<feature type="domain" description="HTH arsR-type" evidence="5">
    <location>
        <begin position="1"/>
        <end position="95"/>
    </location>
</feature>
<evidence type="ECO:0000259" key="5">
    <source>
        <dbReference type="PROSITE" id="PS50987"/>
    </source>
</evidence>
<evidence type="ECO:0000256" key="1">
    <source>
        <dbReference type="ARBA" id="ARBA00023015"/>
    </source>
</evidence>
<sequence>MPRETVATTEVLKALSDPIRWNIVQQIAQEEEFACSVLEDTLPVSKTTISYHTKILTQAGLIEVHKRGRNYFYTLRHEVLREVIDELWKLAPGPRLVEAPAPAESAAPARAEQPRLAAASGDTDAPAGLLTW</sequence>
<dbReference type="PANTHER" id="PTHR33154:SF12">
    <property type="entry name" value="TRANSCRIPTIONAL REGULATORY PROTEIN"/>
    <property type="match status" value="1"/>
</dbReference>
<dbReference type="NCBIfam" id="NF033788">
    <property type="entry name" value="HTH_metalloreg"/>
    <property type="match status" value="1"/>
</dbReference>
<accession>A0A3N1CZ51</accession>
<evidence type="ECO:0000313" key="6">
    <source>
        <dbReference type="EMBL" id="ROO86574.1"/>
    </source>
</evidence>
<dbReference type="OrthoDB" id="4471357at2"/>
<dbReference type="InterPro" id="IPR011991">
    <property type="entry name" value="ArsR-like_HTH"/>
</dbReference>